<dbReference type="EMBL" id="JAUSUO010000009">
    <property type="protein sequence ID" value="MDQ0344487.1"/>
    <property type="molecule type" value="Genomic_DNA"/>
</dbReference>
<keyword evidence="3" id="KW-1185">Reference proteome</keyword>
<dbReference type="RefSeq" id="WP_244682744.1">
    <property type="nucleotide sequence ID" value="NZ_JALIRM010000012.1"/>
</dbReference>
<feature type="region of interest" description="Disordered" evidence="1">
    <location>
        <begin position="1"/>
        <end position="41"/>
    </location>
</feature>
<gene>
    <name evidence="2" type="ORF">J2S14_003330</name>
</gene>
<sequence>MSKRKEMQTKSTLSTTQEVLYQREFKRADKAGGYTGERKKI</sequence>
<feature type="compositionally biased region" description="Polar residues" evidence="1">
    <location>
        <begin position="9"/>
        <end position="19"/>
    </location>
</feature>
<organism evidence="2 3">
    <name type="scientific">Lederbergia wuyishanensis</name>
    <dbReference type="NCBI Taxonomy" id="1347903"/>
    <lineage>
        <taxon>Bacteria</taxon>
        <taxon>Bacillati</taxon>
        <taxon>Bacillota</taxon>
        <taxon>Bacilli</taxon>
        <taxon>Bacillales</taxon>
        <taxon>Bacillaceae</taxon>
        <taxon>Lederbergia</taxon>
    </lineage>
</organism>
<dbReference type="Proteomes" id="UP001232343">
    <property type="component" value="Unassembled WGS sequence"/>
</dbReference>
<dbReference type="Pfam" id="PF14152">
    <property type="entry name" value="YfhE"/>
    <property type="match status" value="1"/>
</dbReference>
<dbReference type="InterPro" id="IPR025437">
    <property type="entry name" value="YfhE-like"/>
</dbReference>
<accession>A0ABU0D7X7</accession>
<protein>
    <recommendedName>
        <fullName evidence="4">YfhE family protein</fullName>
    </recommendedName>
</protein>
<proteinExistence type="predicted"/>
<feature type="compositionally biased region" description="Basic and acidic residues" evidence="1">
    <location>
        <begin position="21"/>
        <end position="41"/>
    </location>
</feature>
<evidence type="ECO:0000256" key="1">
    <source>
        <dbReference type="SAM" id="MobiDB-lite"/>
    </source>
</evidence>
<reference evidence="2 3" key="1">
    <citation type="submission" date="2023-07" db="EMBL/GenBank/DDBJ databases">
        <title>Genomic Encyclopedia of Type Strains, Phase IV (KMG-IV): sequencing the most valuable type-strain genomes for metagenomic binning, comparative biology and taxonomic classification.</title>
        <authorList>
            <person name="Goeker M."/>
        </authorList>
    </citation>
    <scope>NUCLEOTIDE SEQUENCE [LARGE SCALE GENOMIC DNA]</scope>
    <source>
        <strain evidence="2 3">DSM 27848</strain>
    </source>
</reference>
<name>A0ABU0D7X7_9BACI</name>
<comment type="caution">
    <text evidence="2">The sequence shown here is derived from an EMBL/GenBank/DDBJ whole genome shotgun (WGS) entry which is preliminary data.</text>
</comment>
<evidence type="ECO:0008006" key="4">
    <source>
        <dbReference type="Google" id="ProtNLM"/>
    </source>
</evidence>
<evidence type="ECO:0000313" key="2">
    <source>
        <dbReference type="EMBL" id="MDQ0344487.1"/>
    </source>
</evidence>
<evidence type="ECO:0000313" key="3">
    <source>
        <dbReference type="Proteomes" id="UP001232343"/>
    </source>
</evidence>